<evidence type="ECO:0000313" key="2">
    <source>
        <dbReference type="EMBL" id="EPX64788.1"/>
    </source>
</evidence>
<sequence length="44" mass="5031">MRALERTALWVSEVWTQPDHGIWEMRGPKRSFTASKVSAAISRS</sequence>
<dbReference type="InterPro" id="IPR011613">
    <property type="entry name" value="GH15-like"/>
</dbReference>
<dbReference type="EMBL" id="ANAH02000001">
    <property type="protein sequence ID" value="EPX64788.1"/>
    <property type="molecule type" value="Genomic_DNA"/>
</dbReference>
<evidence type="ECO:0000259" key="1">
    <source>
        <dbReference type="Pfam" id="PF00723"/>
    </source>
</evidence>
<evidence type="ECO:0000313" key="3">
    <source>
        <dbReference type="Proteomes" id="UP000011682"/>
    </source>
</evidence>
<organism evidence="2 3">
    <name type="scientific">Cystobacter fuscus (strain ATCC 25194 / DSM 2262 / NBRC 100088 / M29)</name>
    <dbReference type="NCBI Taxonomy" id="1242864"/>
    <lineage>
        <taxon>Bacteria</taxon>
        <taxon>Pseudomonadati</taxon>
        <taxon>Myxococcota</taxon>
        <taxon>Myxococcia</taxon>
        <taxon>Myxococcales</taxon>
        <taxon>Cystobacterineae</taxon>
        <taxon>Archangiaceae</taxon>
        <taxon>Cystobacter</taxon>
    </lineage>
</organism>
<reference evidence="2" key="1">
    <citation type="submission" date="2013-05" db="EMBL/GenBank/DDBJ databases">
        <title>Genome assembly of Cystobacter fuscus DSM 2262.</title>
        <authorList>
            <person name="Sharma G."/>
            <person name="Khatri I."/>
            <person name="Kaur C."/>
            <person name="Mayilraj S."/>
            <person name="Subramanian S."/>
        </authorList>
    </citation>
    <scope>NUCLEOTIDE SEQUENCE [LARGE SCALE GENOMIC DNA]</scope>
    <source>
        <strain evidence="2">DSM 2262</strain>
    </source>
</reference>
<accession>S9R6Y4</accession>
<protein>
    <recommendedName>
        <fullName evidence="1">GH15-like domain-containing protein</fullName>
    </recommendedName>
</protein>
<feature type="domain" description="GH15-like" evidence="1">
    <location>
        <begin position="9"/>
        <end position="40"/>
    </location>
</feature>
<dbReference type="Pfam" id="PF00723">
    <property type="entry name" value="Glyco_hydro_15"/>
    <property type="match status" value="1"/>
</dbReference>
<comment type="caution">
    <text evidence="2">The sequence shown here is derived from an EMBL/GenBank/DDBJ whole genome shotgun (WGS) entry which is preliminary data.</text>
</comment>
<proteinExistence type="predicted"/>
<dbReference type="AlphaFoldDB" id="S9R6Y4"/>
<keyword evidence="3" id="KW-1185">Reference proteome</keyword>
<gene>
    <name evidence="2" type="ORF">D187_000210</name>
</gene>
<name>S9R6Y4_CYSF2</name>
<dbReference type="Proteomes" id="UP000011682">
    <property type="component" value="Unassembled WGS sequence"/>
</dbReference>